<dbReference type="GO" id="GO:0008168">
    <property type="term" value="F:methyltransferase activity"/>
    <property type="evidence" value="ECO:0007669"/>
    <property type="project" value="UniProtKB-KW"/>
</dbReference>
<dbReference type="InterPro" id="IPR029063">
    <property type="entry name" value="SAM-dependent_MTases_sf"/>
</dbReference>
<evidence type="ECO:0008006" key="5">
    <source>
        <dbReference type="Google" id="ProtNLM"/>
    </source>
</evidence>
<dbReference type="KEGG" id="abp:AGABI1DRAFT36131"/>
<dbReference type="SUPFAM" id="SSF53335">
    <property type="entry name" value="S-adenosyl-L-methionine-dependent methyltransferases"/>
    <property type="match status" value="1"/>
</dbReference>
<keyword evidence="1" id="KW-0489">Methyltransferase</keyword>
<dbReference type="STRING" id="597362.K5W5D4"/>
<dbReference type="CDD" id="cd02440">
    <property type="entry name" value="AdoMet_MTases"/>
    <property type="match status" value="1"/>
</dbReference>
<dbReference type="Gene3D" id="3.40.50.150">
    <property type="entry name" value="Vaccinia Virus protein VP39"/>
    <property type="match status" value="1"/>
</dbReference>
<keyword evidence="2" id="KW-0808">Transferase</keyword>
<dbReference type="InParanoid" id="K5W5D4"/>
<dbReference type="OMA" id="MEDHIRL"/>
<evidence type="ECO:0000256" key="1">
    <source>
        <dbReference type="ARBA" id="ARBA00022603"/>
    </source>
</evidence>
<proteinExistence type="predicted"/>
<dbReference type="Proteomes" id="UP000008493">
    <property type="component" value="Unassembled WGS sequence"/>
</dbReference>
<dbReference type="HOGENOM" id="CLU_027534_7_1_1"/>
<keyword evidence="4" id="KW-1185">Reference proteome</keyword>
<evidence type="ECO:0000313" key="4">
    <source>
        <dbReference type="Proteomes" id="UP000008493"/>
    </source>
</evidence>
<accession>K5W5D4</accession>
<evidence type="ECO:0000256" key="2">
    <source>
        <dbReference type="ARBA" id="ARBA00022679"/>
    </source>
</evidence>
<dbReference type="AlphaFoldDB" id="K5W5D4"/>
<dbReference type="GO" id="GO:0005634">
    <property type="term" value="C:nucleus"/>
    <property type="evidence" value="ECO:0007669"/>
    <property type="project" value="TreeGrafter"/>
</dbReference>
<dbReference type="PANTHER" id="PTHR13393:SF0">
    <property type="entry name" value="RNA N6-ADENOSINE-METHYLTRANSFERASE METTL16"/>
    <property type="match status" value="1"/>
</dbReference>
<dbReference type="Pfam" id="PF05971">
    <property type="entry name" value="Methyltransf_10"/>
    <property type="match status" value="1"/>
</dbReference>
<dbReference type="GO" id="GO:0070475">
    <property type="term" value="P:rRNA base methylation"/>
    <property type="evidence" value="ECO:0007669"/>
    <property type="project" value="TreeGrafter"/>
</dbReference>
<gene>
    <name evidence="3" type="ORF">AGABI1DRAFT_36131</name>
</gene>
<dbReference type="GeneID" id="18829174"/>
<dbReference type="InterPro" id="IPR010286">
    <property type="entry name" value="METTL16/RlmF"/>
</dbReference>
<dbReference type="EMBL" id="JH971387">
    <property type="protein sequence ID" value="EKM82029.1"/>
    <property type="molecule type" value="Genomic_DNA"/>
</dbReference>
<dbReference type="eggNOG" id="KOG2912">
    <property type="taxonomic scope" value="Eukaryota"/>
</dbReference>
<organism evidence="3 4">
    <name type="scientific">Agaricus bisporus var. burnettii (strain JB137-S8 / ATCC MYA-4627 / FGSC 10392)</name>
    <name type="common">White button mushroom</name>
    <dbReference type="NCBI Taxonomy" id="597362"/>
    <lineage>
        <taxon>Eukaryota</taxon>
        <taxon>Fungi</taxon>
        <taxon>Dikarya</taxon>
        <taxon>Basidiomycota</taxon>
        <taxon>Agaricomycotina</taxon>
        <taxon>Agaricomycetes</taxon>
        <taxon>Agaricomycetidae</taxon>
        <taxon>Agaricales</taxon>
        <taxon>Agaricineae</taxon>
        <taxon>Agaricaceae</taxon>
        <taxon>Agaricus</taxon>
    </lineage>
</organism>
<dbReference type="PANTHER" id="PTHR13393">
    <property type="entry name" value="SAM-DEPENDENT METHYLTRANSFERASE"/>
    <property type="match status" value="1"/>
</dbReference>
<reference evidence="4" key="1">
    <citation type="journal article" date="2012" name="Proc. Natl. Acad. Sci. U.S.A.">
        <title>Genome sequence of the button mushroom Agaricus bisporus reveals mechanisms governing adaptation to a humic-rich ecological niche.</title>
        <authorList>
            <person name="Morin E."/>
            <person name="Kohler A."/>
            <person name="Baker A.R."/>
            <person name="Foulongne-Oriol M."/>
            <person name="Lombard V."/>
            <person name="Nagy L.G."/>
            <person name="Ohm R.A."/>
            <person name="Patyshakuliyeva A."/>
            <person name="Brun A."/>
            <person name="Aerts A.L."/>
            <person name="Bailey A.M."/>
            <person name="Billette C."/>
            <person name="Coutinho P.M."/>
            <person name="Deakin G."/>
            <person name="Doddapaneni H."/>
            <person name="Floudas D."/>
            <person name="Grimwood J."/>
            <person name="Hilden K."/>
            <person name="Kuees U."/>
            <person name="LaButti K.M."/>
            <person name="Lapidus A."/>
            <person name="Lindquist E.A."/>
            <person name="Lucas S.M."/>
            <person name="Murat C."/>
            <person name="Riley R.W."/>
            <person name="Salamov A.A."/>
            <person name="Schmutz J."/>
            <person name="Subramanian V."/>
            <person name="Woesten H.A.B."/>
            <person name="Xu J."/>
            <person name="Eastwood D.C."/>
            <person name="Foster G.D."/>
            <person name="Sonnenberg A.S."/>
            <person name="Cullen D."/>
            <person name="de Vries R.P."/>
            <person name="Lundell T."/>
            <person name="Hibbett D.S."/>
            <person name="Henrissat B."/>
            <person name="Burton K.S."/>
            <person name="Kerrigan R.W."/>
            <person name="Challen M.P."/>
            <person name="Grigoriev I.V."/>
            <person name="Martin F."/>
        </authorList>
    </citation>
    <scope>NUCLEOTIDE SEQUENCE [LARGE SCALE GENOMIC DNA]</scope>
    <source>
        <strain evidence="4">JB137-S8 / ATCC MYA-4627 / FGSC 10392</strain>
    </source>
</reference>
<name>K5W5D4_AGABU</name>
<dbReference type="OrthoDB" id="514248at2759"/>
<sequence>MHRRNIYSRPIQYEELARSYPPLLEHKLRGVYDISKNFTLLICRCLTQALLYRDFKLQLSLPKDRLCPPVPNRLNYVLWIQDIIRAHRYLFREDIRTIRGIDIGTGASAIYPLLACKLEPSWCFIATEVDNLSFTYAERNIQLNKMEDHIRLMRASIDGPILFPLEDYMGPPFDFVMCNPPFYSSRTEISRSAEMKEFPPNSVSDIFYSVNIIFTYVYIRFVLAQI</sequence>
<protein>
    <recommendedName>
        <fullName evidence="5">Methyltransferase small domain-containing protein</fullName>
    </recommendedName>
</protein>
<evidence type="ECO:0000313" key="3">
    <source>
        <dbReference type="EMBL" id="EKM82029.1"/>
    </source>
</evidence>
<dbReference type="RefSeq" id="XP_007327152.1">
    <property type="nucleotide sequence ID" value="XM_007327090.1"/>
</dbReference>